<dbReference type="OrthoDB" id="9799296at2"/>
<dbReference type="Pfam" id="PF12680">
    <property type="entry name" value="SnoaL_2"/>
    <property type="match status" value="1"/>
</dbReference>
<feature type="domain" description="SnoaL-like" evidence="1">
    <location>
        <begin position="18"/>
        <end position="109"/>
    </location>
</feature>
<evidence type="ECO:0000313" key="2">
    <source>
        <dbReference type="EMBL" id="TQV76840.1"/>
    </source>
</evidence>
<dbReference type="Gene3D" id="3.10.450.50">
    <property type="match status" value="1"/>
</dbReference>
<gene>
    <name evidence="2" type="ORF">FLL45_02470</name>
</gene>
<dbReference type="AlphaFoldDB" id="A0A545THY0"/>
<sequence length="115" mass="13233">MRADNPIPREIADKQLVAYNAHNLDDFCHLFADDAQLIELPSMNTFAQGIGEIRAFYQERFSHPELHCEVHLTMDIGRFAIDRETVYGLPGDNIEAVAIYEVVDHKIVKVFFIRD</sequence>
<dbReference type="GO" id="GO:0016853">
    <property type="term" value="F:isomerase activity"/>
    <property type="evidence" value="ECO:0007669"/>
    <property type="project" value="UniProtKB-KW"/>
</dbReference>
<reference evidence="2 3" key="1">
    <citation type="submission" date="2019-06" db="EMBL/GenBank/DDBJ databases">
        <title>Draft genome of Aliikangiella marina GYP-15.</title>
        <authorList>
            <person name="Wang G."/>
        </authorList>
    </citation>
    <scope>NUCLEOTIDE SEQUENCE [LARGE SCALE GENOMIC DNA]</scope>
    <source>
        <strain evidence="2 3">GYP-15</strain>
    </source>
</reference>
<keyword evidence="3" id="KW-1185">Reference proteome</keyword>
<protein>
    <submittedName>
        <fullName evidence="2">Steroid delta-isomerase</fullName>
    </submittedName>
</protein>
<evidence type="ECO:0000259" key="1">
    <source>
        <dbReference type="Pfam" id="PF12680"/>
    </source>
</evidence>
<keyword evidence="2" id="KW-0413">Isomerase</keyword>
<dbReference type="RefSeq" id="WP_142888200.1">
    <property type="nucleotide sequence ID" value="NZ_VIKR01000001.1"/>
</dbReference>
<accession>A0A545THY0</accession>
<dbReference type="SUPFAM" id="SSF54427">
    <property type="entry name" value="NTF2-like"/>
    <property type="match status" value="1"/>
</dbReference>
<dbReference type="InterPro" id="IPR037401">
    <property type="entry name" value="SnoaL-like"/>
</dbReference>
<proteinExistence type="predicted"/>
<organism evidence="2 3">
    <name type="scientific">Aliikangiella marina</name>
    <dbReference type="NCBI Taxonomy" id="1712262"/>
    <lineage>
        <taxon>Bacteria</taxon>
        <taxon>Pseudomonadati</taxon>
        <taxon>Pseudomonadota</taxon>
        <taxon>Gammaproteobacteria</taxon>
        <taxon>Oceanospirillales</taxon>
        <taxon>Pleioneaceae</taxon>
        <taxon>Aliikangiella</taxon>
    </lineage>
</organism>
<name>A0A545THY0_9GAMM</name>
<comment type="caution">
    <text evidence="2">The sequence shown here is derived from an EMBL/GenBank/DDBJ whole genome shotgun (WGS) entry which is preliminary data.</text>
</comment>
<dbReference type="InterPro" id="IPR032710">
    <property type="entry name" value="NTF2-like_dom_sf"/>
</dbReference>
<evidence type="ECO:0000313" key="3">
    <source>
        <dbReference type="Proteomes" id="UP000317839"/>
    </source>
</evidence>
<dbReference type="Proteomes" id="UP000317839">
    <property type="component" value="Unassembled WGS sequence"/>
</dbReference>
<dbReference type="EMBL" id="VIKR01000001">
    <property type="protein sequence ID" value="TQV76840.1"/>
    <property type="molecule type" value="Genomic_DNA"/>
</dbReference>